<evidence type="ECO:0000256" key="1">
    <source>
        <dbReference type="ARBA" id="ARBA00002174"/>
    </source>
</evidence>
<feature type="binding site" evidence="9">
    <location>
        <position position="166"/>
    </location>
    <ligand>
        <name>phosphoenolpyruvate</name>
        <dbReference type="ChEBI" id="CHEBI:58702"/>
    </ligand>
</feature>
<dbReference type="RefSeq" id="WP_133431938.1">
    <property type="nucleotide sequence ID" value="NZ_SCWA01000009.1"/>
</dbReference>
<evidence type="ECO:0000256" key="3">
    <source>
        <dbReference type="ARBA" id="ARBA00009948"/>
    </source>
</evidence>
<feature type="binding site" evidence="9">
    <location>
        <position position="340"/>
    </location>
    <ligand>
        <name>3-phosphoshikimate</name>
        <dbReference type="ChEBI" id="CHEBI:145989"/>
    </ligand>
</feature>
<dbReference type="PROSITE" id="PS00104">
    <property type="entry name" value="EPSP_SYNTHASE_1"/>
    <property type="match status" value="1"/>
</dbReference>
<dbReference type="PROSITE" id="PS00885">
    <property type="entry name" value="EPSP_SYNTHASE_2"/>
    <property type="match status" value="1"/>
</dbReference>
<evidence type="ECO:0000256" key="7">
    <source>
        <dbReference type="ARBA" id="ARBA00023141"/>
    </source>
</evidence>
<dbReference type="GO" id="GO:0009073">
    <property type="term" value="P:aromatic amino acid family biosynthetic process"/>
    <property type="evidence" value="ECO:0007669"/>
    <property type="project" value="UniProtKB-KW"/>
</dbReference>
<comment type="caution">
    <text evidence="11">The sequence shown here is derived from an EMBL/GenBank/DDBJ whole genome shotgun (WGS) entry which is preliminary data.</text>
</comment>
<keyword evidence="6 9" id="KW-0808">Transferase</keyword>
<evidence type="ECO:0000256" key="2">
    <source>
        <dbReference type="ARBA" id="ARBA00004811"/>
    </source>
</evidence>
<dbReference type="GO" id="GO:0009423">
    <property type="term" value="P:chorismate biosynthetic process"/>
    <property type="evidence" value="ECO:0007669"/>
    <property type="project" value="UniProtKB-UniRule"/>
</dbReference>
<organism evidence="11 12">
    <name type="scientific">Macrococcus brunensis</name>
    <dbReference type="NCBI Taxonomy" id="198483"/>
    <lineage>
        <taxon>Bacteria</taxon>
        <taxon>Bacillati</taxon>
        <taxon>Bacillota</taxon>
        <taxon>Bacilli</taxon>
        <taxon>Bacillales</taxon>
        <taxon>Staphylococcaceae</taxon>
        <taxon>Macrococcus</taxon>
    </lineage>
</organism>
<dbReference type="Gene3D" id="3.65.10.10">
    <property type="entry name" value="Enolpyruvate transferase domain"/>
    <property type="match status" value="2"/>
</dbReference>
<evidence type="ECO:0000313" key="12">
    <source>
        <dbReference type="Proteomes" id="UP000295310"/>
    </source>
</evidence>
<accession>A0A4R6BDL4</accession>
<comment type="pathway">
    <text evidence="2 9">Metabolic intermediate biosynthesis; chorismate biosynthesis; chorismate from D-erythrose 4-phosphate and phosphoenolpyruvate: step 6/7.</text>
</comment>
<keyword evidence="7 9" id="KW-0057">Aromatic amino acid biosynthesis</keyword>
<dbReference type="GO" id="GO:0008652">
    <property type="term" value="P:amino acid biosynthetic process"/>
    <property type="evidence" value="ECO:0007669"/>
    <property type="project" value="UniProtKB-KW"/>
</dbReference>
<keyword evidence="12" id="KW-1185">Reference proteome</keyword>
<dbReference type="NCBIfam" id="TIGR01356">
    <property type="entry name" value="aroA"/>
    <property type="match status" value="1"/>
</dbReference>
<dbReference type="PANTHER" id="PTHR21090">
    <property type="entry name" value="AROM/DEHYDROQUINATE SYNTHASE"/>
    <property type="match status" value="1"/>
</dbReference>
<name>A0A4R6BDL4_9STAP</name>
<dbReference type="AlphaFoldDB" id="A0A4R6BDL4"/>
<dbReference type="Pfam" id="PF00275">
    <property type="entry name" value="EPSP_synthase"/>
    <property type="match status" value="1"/>
</dbReference>
<dbReference type="HAMAP" id="MF_00210">
    <property type="entry name" value="EPSP_synth"/>
    <property type="match status" value="1"/>
</dbReference>
<evidence type="ECO:0000256" key="4">
    <source>
        <dbReference type="ARBA" id="ARBA00022490"/>
    </source>
</evidence>
<dbReference type="Proteomes" id="UP000295310">
    <property type="component" value="Unassembled WGS sequence"/>
</dbReference>
<dbReference type="InterPro" id="IPR036968">
    <property type="entry name" value="Enolpyruvate_Tfrase_sf"/>
</dbReference>
<dbReference type="GO" id="GO:0005737">
    <property type="term" value="C:cytoplasm"/>
    <property type="evidence" value="ECO:0007669"/>
    <property type="project" value="UniProtKB-SubCell"/>
</dbReference>
<dbReference type="FunFam" id="3.65.10.10:FF:000005">
    <property type="entry name" value="3-phosphoshikimate 1-carboxyvinyltransferase"/>
    <property type="match status" value="1"/>
</dbReference>
<comment type="subunit">
    <text evidence="9">Monomer.</text>
</comment>
<dbReference type="OrthoDB" id="9809920at2"/>
<feature type="binding site" evidence="9">
    <location>
        <position position="91"/>
    </location>
    <ligand>
        <name>phosphoenolpyruvate</name>
        <dbReference type="ChEBI" id="CHEBI:58702"/>
    </ligand>
</feature>
<dbReference type="GO" id="GO:0003866">
    <property type="term" value="F:3-phosphoshikimate 1-carboxyvinyltransferase activity"/>
    <property type="evidence" value="ECO:0007669"/>
    <property type="project" value="UniProtKB-UniRule"/>
</dbReference>
<dbReference type="InterPro" id="IPR001986">
    <property type="entry name" value="Enolpyruvate_Tfrase_dom"/>
</dbReference>
<dbReference type="PANTHER" id="PTHR21090:SF5">
    <property type="entry name" value="PENTAFUNCTIONAL AROM POLYPEPTIDE"/>
    <property type="match status" value="1"/>
</dbReference>
<comment type="function">
    <text evidence="1 9">Catalyzes the transfer of the enolpyruvyl moiety of phosphoenolpyruvate (PEP) to the 5-hydroxyl of shikimate-3-phosphate (S3P) to produce enolpyruvyl shikimate-3-phosphate and inorganic phosphate.</text>
</comment>
<dbReference type="EMBL" id="SCWA01000009">
    <property type="protein sequence ID" value="TDL97815.1"/>
    <property type="molecule type" value="Genomic_DNA"/>
</dbReference>
<feature type="binding site" evidence="9">
    <location>
        <position position="19"/>
    </location>
    <ligand>
        <name>3-phosphoshikimate</name>
        <dbReference type="ChEBI" id="CHEBI:145989"/>
    </ligand>
</feature>
<dbReference type="SUPFAM" id="SSF55205">
    <property type="entry name" value="EPT/RTPC-like"/>
    <property type="match status" value="1"/>
</dbReference>
<comment type="subcellular location">
    <subcellularLocation>
        <location evidence="9">Cytoplasm</location>
    </subcellularLocation>
</comment>
<evidence type="ECO:0000256" key="9">
    <source>
        <dbReference type="HAMAP-Rule" id="MF_00210"/>
    </source>
</evidence>
<dbReference type="CDD" id="cd01556">
    <property type="entry name" value="EPSP_synthase"/>
    <property type="match status" value="1"/>
</dbReference>
<dbReference type="EC" id="2.5.1.19" evidence="9"/>
<keyword evidence="5 9" id="KW-0028">Amino-acid biosynthesis</keyword>
<dbReference type="UniPathway" id="UPA00053">
    <property type="reaction ID" value="UER00089"/>
</dbReference>
<protein>
    <recommendedName>
        <fullName evidence="9">3-phosphoshikimate 1-carboxyvinyltransferase</fullName>
        <ecNumber evidence="9">2.5.1.19</ecNumber>
    </recommendedName>
    <alternativeName>
        <fullName evidence="9">5-enolpyruvylshikimate-3-phosphate synthase</fullName>
        <shortName evidence="9">EPSP synthase</shortName>
        <shortName evidence="9">EPSPS</shortName>
    </alternativeName>
</protein>
<feature type="binding site" evidence="9">
    <location>
        <position position="20"/>
    </location>
    <ligand>
        <name>3-phosphoshikimate</name>
        <dbReference type="ChEBI" id="CHEBI:145989"/>
    </ligand>
</feature>
<feature type="binding site" evidence="9">
    <location>
        <position position="344"/>
    </location>
    <ligand>
        <name>phosphoenolpyruvate</name>
        <dbReference type="ChEBI" id="CHEBI:58702"/>
    </ligand>
</feature>
<reference evidence="11 12" key="1">
    <citation type="submission" date="2019-01" db="EMBL/GenBank/DDBJ databases">
        <title>Draft genome sequences of the type strains of six Macrococcus species.</title>
        <authorList>
            <person name="Mazhar S."/>
            <person name="Altermann E."/>
            <person name="Hill C."/>
            <person name="Mcauliffe O."/>
        </authorList>
    </citation>
    <scope>NUCLEOTIDE SEQUENCE [LARGE SCALE GENOMIC DNA]</scope>
    <source>
        <strain evidence="11 12">CCM4811</strain>
    </source>
</reference>
<feature type="binding site" evidence="9">
    <location>
        <position position="164"/>
    </location>
    <ligand>
        <name>3-phosphoshikimate</name>
        <dbReference type="ChEBI" id="CHEBI:145989"/>
    </ligand>
</feature>
<evidence type="ECO:0000256" key="6">
    <source>
        <dbReference type="ARBA" id="ARBA00022679"/>
    </source>
</evidence>
<dbReference type="InterPro" id="IPR006264">
    <property type="entry name" value="EPSP_synthase"/>
</dbReference>
<feature type="active site" description="Proton acceptor" evidence="9">
    <location>
        <position position="313"/>
    </location>
</feature>
<feature type="binding site" evidence="9">
    <location>
        <position position="24"/>
    </location>
    <ligand>
        <name>3-phosphoshikimate</name>
        <dbReference type="ChEBI" id="CHEBI:145989"/>
    </ligand>
</feature>
<comment type="catalytic activity">
    <reaction evidence="8">
        <text>3-phosphoshikimate + phosphoenolpyruvate = 5-O-(1-carboxyvinyl)-3-phosphoshikimate + phosphate</text>
        <dbReference type="Rhea" id="RHEA:21256"/>
        <dbReference type="ChEBI" id="CHEBI:43474"/>
        <dbReference type="ChEBI" id="CHEBI:57701"/>
        <dbReference type="ChEBI" id="CHEBI:58702"/>
        <dbReference type="ChEBI" id="CHEBI:145989"/>
        <dbReference type="EC" id="2.5.1.19"/>
    </reaction>
    <physiologicalReaction direction="left-to-right" evidence="8">
        <dbReference type="Rhea" id="RHEA:21257"/>
    </physiologicalReaction>
</comment>
<dbReference type="FunFam" id="3.65.10.10:FF:000006">
    <property type="entry name" value="3-phosphoshikimate 1-carboxyvinyltransferase"/>
    <property type="match status" value="1"/>
</dbReference>
<sequence length="427" mass="45798">MHINLTGPLKGQTHVPGDKSMTHRAVIFSSIAAGRSIIEGALLGEDCMSTINIFRQLGVTIEISGNTVTVDSPGFKQFTEPSQVLDTGNSGTTTRLLAGLLTGLPFRTVLSGDASIGRRPMKRVIAPLKEMNAQISGSYHDTRTPLIIEPADITGIHYAMPVASAQVKSAILLAGLHAAGDVTIIEKTASRNHTETMLPLYGVELETGETIKLPARGIEHLKPFDFKVPGDISSAAFLMVAALITPGSAVTLHRVGVNPTRDGIIEVIKLMGGDISVIDQTDEGEPVAMIEVRYTPDLKPVTLEGDLIPRLIDEVPIIALLMTQANGTSVIRDAEELKVKETNRIDTVVSELNRLGFNLSATPDGMEIAPGREQVTTRVDSHGDHRIGMMLAVATLITGEVEIADFDSINVSFPGFMKQFEQLGVKE</sequence>
<comment type="similarity">
    <text evidence="3 9">Belongs to the EPSP synthase family.</text>
</comment>
<feature type="binding site" evidence="9">
    <location>
        <position position="386"/>
    </location>
    <ligand>
        <name>phosphoenolpyruvate</name>
        <dbReference type="ChEBI" id="CHEBI:58702"/>
    </ligand>
</feature>
<feature type="domain" description="Enolpyruvate transferase" evidence="10">
    <location>
        <begin position="6"/>
        <end position="419"/>
    </location>
</feature>
<feature type="binding site" evidence="9">
    <location>
        <position position="313"/>
    </location>
    <ligand>
        <name>3-phosphoshikimate</name>
        <dbReference type="ChEBI" id="CHEBI:145989"/>
    </ligand>
</feature>
<comment type="caution">
    <text evidence="9">Lacks conserved residue(s) required for the propagation of feature annotation.</text>
</comment>
<evidence type="ECO:0000259" key="10">
    <source>
        <dbReference type="Pfam" id="PF00275"/>
    </source>
</evidence>
<evidence type="ECO:0000256" key="8">
    <source>
        <dbReference type="ARBA" id="ARBA00044633"/>
    </source>
</evidence>
<evidence type="ECO:0000256" key="5">
    <source>
        <dbReference type="ARBA" id="ARBA00022605"/>
    </source>
</evidence>
<feature type="binding site" evidence="9">
    <location>
        <position position="119"/>
    </location>
    <ligand>
        <name>phosphoenolpyruvate</name>
        <dbReference type="ChEBI" id="CHEBI:58702"/>
    </ligand>
</feature>
<proteinExistence type="inferred from homology"/>
<feature type="binding site" evidence="9">
    <location>
        <position position="19"/>
    </location>
    <ligand>
        <name>phosphoenolpyruvate</name>
        <dbReference type="ChEBI" id="CHEBI:58702"/>
    </ligand>
</feature>
<gene>
    <name evidence="9 11" type="primary">aroA</name>
    <name evidence="11" type="ORF">ERX27_06030</name>
</gene>
<keyword evidence="4 9" id="KW-0963">Cytoplasm</keyword>
<dbReference type="InterPro" id="IPR013792">
    <property type="entry name" value="RNA3'P_cycl/enolpyr_Trfase_a/b"/>
</dbReference>
<dbReference type="InterPro" id="IPR023193">
    <property type="entry name" value="EPSP_synthase_CS"/>
</dbReference>
<dbReference type="PIRSF" id="PIRSF000505">
    <property type="entry name" value="EPSPS"/>
    <property type="match status" value="1"/>
</dbReference>
<evidence type="ECO:0000313" key="11">
    <source>
        <dbReference type="EMBL" id="TDL97815.1"/>
    </source>
</evidence>
<feature type="binding site" evidence="9">
    <location>
        <position position="166"/>
    </location>
    <ligand>
        <name>3-phosphoshikimate</name>
        <dbReference type="ChEBI" id="CHEBI:145989"/>
    </ligand>
</feature>